<name>C5BCU8_EDWI9</name>
<reference evidence="2" key="1">
    <citation type="submission" date="2009-03" db="EMBL/GenBank/DDBJ databases">
        <title>Complete genome sequence of Edwardsiella ictaluri 93-146.</title>
        <authorList>
            <person name="Williams M.L."/>
            <person name="Gillaspy A.F."/>
            <person name="Dyer D.W."/>
            <person name="Thune R.L."/>
            <person name="Waldbieser G.C."/>
            <person name="Schuster S.C."/>
            <person name="Gipson J."/>
            <person name="Zaitshik J."/>
            <person name="Landry C."/>
            <person name="Lawrence M.L."/>
        </authorList>
    </citation>
    <scope>NUCLEOTIDE SEQUENCE [LARGE SCALE GENOMIC DNA]</scope>
    <source>
        <strain evidence="2">93-146</strain>
    </source>
</reference>
<dbReference type="HOGENOM" id="CLU_3199137_0_0_6"/>
<accession>C5BCU8</accession>
<proteinExistence type="predicted"/>
<dbReference type="Proteomes" id="UP000001485">
    <property type="component" value="Chromosome"/>
</dbReference>
<protein>
    <submittedName>
        <fullName evidence="1">Uncharacterized protein</fullName>
    </submittedName>
</protein>
<evidence type="ECO:0000313" key="2">
    <source>
        <dbReference type="Proteomes" id="UP000001485"/>
    </source>
</evidence>
<evidence type="ECO:0000313" key="1">
    <source>
        <dbReference type="EMBL" id="ACR67554.1"/>
    </source>
</evidence>
<dbReference type="AlphaFoldDB" id="C5BCU8"/>
<reference evidence="1 2" key="2">
    <citation type="journal article" date="2012" name="J. Bacteriol.">
        <title>Genome Sequence of Edwardsiella ictaluri 93-146, a Strain Associated with a Natural Channel Catfish Outbreak of Enteric Septicemia of Catfish.</title>
        <authorList>
            <person name="Williams M.L."/>
            <person name="Gillaspy A.F."/>
            <person name="Dyer D.W."/>
            <person name="Thune R.L."/>
            <person name="Waldbieser G.C."/>
            <person name="Schuster S.C."/>
            <person name="Gipson J."/>
            <person name="Zaitshik J."/>
            <person name="Landry C."/>
            <person name="Banes M.M."/>
            <person name="Lawrence M.L."/>
        </authorList>
    </citation>
    <scope>NUCLEOTIDE SEQUENCE [LARGE SCALE GENOMIC DNA]</scope>
    <source>
        <strain evidence="1 2">93-146</strain>
    </source>
</reference>
<dbReference type="KEGG" id="eic:NT01EI_0312"/>
<sequence>MSVYAVHEDGEHGPGLKWKIKYSKGVGCYIFIVNHHSCFICFLFG</sequence>
<gene>
    <name evidence="1" type="ordered locus">NT01EI_0312</name>
</gene>
<organism evidence="1 2">
    <name type="scientific">Edwardsiella ictaluri (strain 93-146)</name>
    <dbReference type="NCBI Taxonomy" id="634503"/>
    <lineage>
        <taxon>Bacteria</taxon>
        <taxon>Pseudomonadati</taxon>
        <taxon>Pseudomonadota</taxon>
        <taxon>Gammaproteobacteria</taxon>
        <taxon>Enterobacterales</taxon>
        <taxon>Hafniaceae</taxon>
        <taxon>Edwardsiella</taxon>
    </lineage>
</organism>
<dbReference type="EMBL" id="CP001600">
    <property type="protein sequence ID" value="ACR67554.1"/>
    <property type="molecule type" value="Genomic_DNA"/>
</dbReference>